<keyword evidence="2 3" id="KW-0732">Signal</keyword>
<evidence type="ECO:0000256" key="2">
    <source>
        <dbReference type="ARBA" id="ARBA00022729"/>
    </source>
</evidence>
<dbReference type="SUPFAM" id="SSF53822">
    <property type="entry name" value="Periplasmic binding protein-like I"/>
    <property type="match status" value="1"/>
</dbReference>
<name>A0A5B8RU81_9BURK</name>
<accession>A0A5B8RU81</accession>
<dbReference type="PANTHER" id="PTHR30483">
    <property type="entry name" value="LEUCINE-SPECIFIC-BINDING PROTEIN"/>
    <property type="match status" value="1"/>
</dbReference>
<sequence length="392" mass="41871">MRPVKTAIQATLVAAALASAGLAQAKDLTIGLVLSVSGPFAAYGKQIKHGIDVYMAEHGDTVAGRKVKLIVKDDTGMAPQVAKRAAQELLVNDKVDILAGFDLTPNAFSVAPLATQAKVPMIVMNAATSSITEKSPYIVRVSMTLPQGSWAMAKWAAENNIKSAYTLVADYGPGHDAETQFKKTFTELGGKIVGQVRTPVNTADYAAYLERVKDAKPDAMFTFVPPGSSMVALMKGFRELGLDKAGIQAIGPGDLTDENELAAMGNSALGLITAFHYSQAHDSAENKAYVAAYKKAFPKDRPNFMSVGGYDGMHLIYQVLEKTKGDATGDAFVAAAKGMQWTSPRGPVQIDPETRDVVQNEYIRKLEEVNGELQNVEFATLQAVKDPGKAAK</sequence>
<dbReference type="EMBL" id="CP042344">
    <property type="protein sequence ID" value="QEA13071.1"/>
    <property type="molecule type" value="Genomic_DNA"/>
</dbReference>
<organism evidence="5 6">
    <name type="scientific">Comamonas flocculans</name>
    <dbReference type="NCBI Taxonomy" id="2597701"/>
    <lineage>
        <taxon>Bacteria</taxon>
        <taxon>Pseudomonadati</taxon>
        <taxon>Pseudomonadota</taxon>
        <taxon>Betaproteobacteria</taxon>
        <taxon>Burkholderiales</taxon>
        <taxon>Comamonadaceae</taxon>
        <taxon>Comamonas</taxon>
    </lineage>
</organism>
<keyword evidence="6" id="KW-1185">Reference proteome</keyword>
<dbReference type="AlphaFoldDB" id="A0A5B8RU81"/>
<dbReference type="InterPro" id="IPR028081">
    <property type="entry name" value="Leu-bd"/>
</dbReference>
<feature type="domain" description="Leucine-binding protein" evidence="4">
    <location>
        <begin position="28"/>
        <end position="367"/>
    </location>
</feature>
<proteinExistence type="inferred from homology"/>
<dbReference type="Pfam" id="PF13458">
    <property type="entry name" value="Peripla_BP_6"/>
    <property type="match status" value="1"/>
</dbReference>
<comment type="similarity">
    <text evidence="1">Belongs to the leucine-binding protein family.</text>
</comment>
<dbReference type="RefSeq" id="WP_146912664.1">
    <property type="nucleotide sequence ID" value="NZ_CP042344.1"/>
</dbReference>
<dbReference type="OrthoDB" id="5469508at2"/>
<dbReference type="Proteomes" id="UP000321199">
    <property type="component" value="Chromosome"/>
</dbReference>
<feature type="signal peptide" evidence="3">
    <location>
        <begin position="1"/>
        <end position="25"/>
    </location>
</feature>
<dbReference type="PANTHER" id="PTHR30483:SF6">
    <property type="entry name" value="PERIPLASMIC BINDING PROTEIN OF ABC TRANSPORTER FOR NATURAL AMINO ACIDS"/>
    <property type="match status" value="1"/>
</dbReference>
<evidence type="ECO:0000256" key="1">
    <source>
        <dbReference type="ARBA" id="ARBA00010062"/>
    </source>
</evidence>
<dbReference type="InterPro" id="IPR028082">
    <property type="entry name" value="Peripla_BP_I"/>
</dbReference>
<dbReference type="InterPro" id="IPR051010">
    <property type="entry name" value="BCAA_transport"/>
</dbReference>
<feature type="chain" id="PRO_5023085999" evidence="3">
    <location>
        <begin position="26"/>
        <end position="392"/>
    </location>
</feature>
<dbReference type="Gene3D" id="3.40.50.2300">
    <property type="match status" value="2"/>
</dbReference>
<protein>
    <submittedName>
        <fullName evidence="5">ABC transporter substrate-binding protein</fullName>
    </submittedName>
</protein>
<evidence type="ECO:0000259" key="4">
    <source>
        <dbReference type="Pfam" id="PF13458"/>
    </source>
</evidence>
<evidence type="ECO:0000313" key="5">
    <source>
        <dbReference type="EMBL" id="QEA13071.1"/>
    </source>
</evidence>
<evidence type="ECO:0000313" key="6">
    <source>
        <dbReference type="Proteomes" id="UP000321199"/>
    </source>
</evidence>
<dbReference type="KEGG" id="cof:FOZ74_08505"/>
<evidence type="ECO:0000256" key="3">
    <source>
        <dbReference type="SAM" id="SignalP"/>
    </source>
</evidence>
<reference evidence="5 6" key="1">
    <citation type="submission" date="2019-07" db="EMBL/GenBank/DDBJ databases">
        <title>Complete genome sequence of Comamonas sp. NLF 7-7 isolated from livestock.</title>
        <authorList>
            <person name="Kim D.H."/>
            <person name="Kim J.G."/>
        </authorList>
    </citation>
    <scope>NUCLEOTIDE SEQUENCE [LARGE SCALE GENOMIC DNA]</scope>
    <source>
        <strain evidence="5 6">NLF 7-7</strain>
    </source>
</reference>
<gene>
    <name evidence="5" type="ORF">FOZ74_08505</name>
</gene>
<dbReference type="CDD" id="cd20013">
    <property type="entry name" value="PBP1_RPA0985_benzoate-like"/>
    <property type="match status" value="1"/>
</dbReference>